<feature type="binding site" evidence="10">
    <location>
        <position position="20"/>
    </location>
    <ligand>
        <name>ATP</name>
        <dbReference type="ChEBI" id="CHEBI:30616"/>
    </ligand>
</feature>
<evidence type="ECO:0000256" key="4">
    <source>
        <dbReference type="ARBA" id="ARBA00022552"/>
    </source>
</evidence>
<keyword evidence="2 10" id="KW-0963">Cytoplasm</keyword>
<keyword evidence="6 10" id="KW-0547">Nucleotide-binding</keyword>
<dbReference type="GO" id="GO:0016887">
    <property type="term" value="F:ATP hydrolysis activity"/>
    <property type="evidence" value="ECO:0007669"/>
    <property type="project" value="UniProtKB-UniRule"/>
</dbReference>
<comment type="subcellular location">
    <subcellularLocation>
        <location evidence="10">Cytoplasm</location>
    </subcellularLocation>
    <subcellularLocation>
        <location evidence="10">Nucleus</location>
    </subcellularLocation>
</comment>
<feature type="binding site" evidence="10">
    <location>
        <position position="114"/>
    </location>
    <ligand>
        <name>ATP</name>
        <dbReference type="ChEBI" id="CHEBI:30616"/>
    </ligand>
</feature>
<dbReference type="Pfam" id="PF13238">
    <property type="entry name" value="AAA_18"/>
    <property type="match status" value="1"/>
</dbReference>
<evidence type="ECO:0000256" key="7">
    <source>
        <dbReference type="ARBA" id="ARBA00022777"/>
    </source>
</evidence>
<dbReference type="SUPFAM" id="SSF52540">
    <property type="entry name" value="P-loop containing nucleoside triphosphate hydrolases"/>
    <property type="match status" value="1"/>
</dbReference>
<reference evidence="11 12" key="1">
    <citation type="submission" date="2024-02" db="EMBL/GenBank/DDBJ databases">
        <title>Chromosome-scale genome assembly of the rough periwinkle Littorina saxatilis.</title>
        <authorList>
            <person name="De Jode A."/>
            <person name="Faria R."/>
            <person name="Formenti G."/>
            <person name="Sims Y."/>
            <person name="Smith T.P."/>
            <person name="Tracey A."/>
            <person name="Wood J.M.D."/>
            <person name="Zagrodzka Z.B."/>
            <person name="Johannesson K."/>
            <person name="Butlin R.K."/>
            <person name="Leder E.H."/>
        </authorList>
    </citation>
    <scope>NUCLEOTIDE SEQUENCE [LARGE SCALE GENOMIC DNA]</scope>
    <source>
        <strain evidence="11">Snail1</strain>
        <tissue evidence="11">Muscle</tissue>
    </source>
</reference>
<feature type="binding site" evidence="10">
    <location>
        <position position="21"/>
    </location>
    <ligand>
        <name>ATP</name>
        <dbReference type="ChEBI" id="CHEBI:30616"/>
    </ligand>
</feature>
<dbReference type="GO" id="GO:0005524">
    <property type="term" value="F:ATP binding"/>
    <property type="evidence" value="ECO:0007669"/>
    <property type="project" value="UniProtKB-KW"/>
</dbReference>
<evidence type="ECO:0000256" key="6">
    <source>
        <dbReference type="ARBA" id="ARBA00022741"/>
    </source>
</evidence>
<dbReference type="GO" id="GO:0005634">
    <property type="term" value="C:nucleus"/>
    <property type="evidence" value="ECO:0007669"/>
    <property type="project" value="UniProtKB-SubCell"/>
</dbReference>
<evidence type="ECO:0000256" key="2">
    <source>
        <dbReference type="ARBA" id="ARBA00022490"/>
    </source>
</evidence>
<comment type="caution">
    <text evidence="11">The sequence shown here is derived from an EMBL/GenBank/DDBJ whole genome shotgun (WGS) entry which is preliminary data.</text>
</comment>
<feature type="binding site" evidence="10">
    <location>
        <position position="18"/>
    </location>
    <ligand>
        <name>ATP</name>
        <dbReference type="ChEBI" id="CHEBI:30616"/>
    </ligand>
</feature>
<evidence type="ECO:0000256" key="3">
    <source>
        <dbReference type="ARBA" id="ARBA00022517"/>
    </source>
</evidence>
<organism evidence="11 12">
    <name type="scientific">Littorina saxatilis</name>
    <dbReference type="NCBI Taxonomy" id="31220"/>
    <lineage>
        <taxon>Eukaryota</taxon>
        <taxon>Metazoa</taxon>
        <taxon>Spiralia</taxon>
        <taxon>Lophotrochozoa</taxon>
        <taxon>Mollusca</taxon>
        <taxon>Gastropoda</taxon>
        <taxon>Caenogastropoda</taxon>
        <taxon>Littorinimorpha</taxon>
        <taxon>Littorinoidea</taxon>
        <taxon>Littorinidae</taxon>
        <taxon>Littorina</taxon>
    </lineage>
</organism>
<dbReference type="GO" id="GO:0042274">
    <property type="term" value="P:ribosomal small subunit biogenesis"/>
    <property type="evidence" value="ECO:0007669"/>
    <property type="project" value="UniProtKB-UniRule"/>
</dbReference>
<dbReference type="FunFam" id="3.40.50.300:FF:000372">
    <property type="entry name" value="Adenylate kinase isoenzyme 6 homolog"/>
    <property type="match status" value="1"/>
</dbReference>
<feature type="region of interest" description="NMPbind" evidence="10">
    <location>
        <begin position="38"/>
        <end position="61"/>
    </location>
</feature>
<dbReference type="GO" id="GO:0006364">
    <property type="term" value="P:rRNA processing"/>
    <property type="evidence" value="ECO:0007669"/>
    <property type="project" value="UniProtKB-KW"/>
</dbReference>
<feature type="binding site" evidence="10">
    <location>
        <position position="22"/>
    </location>
    <ligand>
        <name>ATP</name>
        <dbReference type="ChEBI" id="CHEBI:30616"/>
    </ligand>
</feature>
<keyword evidence="4 10" id="KW-0698">rRNA processing</keyword>
<dbReference type="PANTHER" id="PTHR12595">
    <property type="entry name" value="POS9-ACTIVATING FACTOR FAP7-RELATED"/>
    <property type="match status" value="1"/>
</dbReference>
<dbReference type="EC" id="2.7.4.3" evidence="10"/>
<comment type="function">
    <text evidence="10">Broad-specificity nucleoside monophosphate (NMP) kinase that catalyzes the reversible transfer of the terminal phosphate group between nucleoside triphosphates and monophosphates. Has also ATPase activity. Involved in the late cytoplasmic maturation steps of the 40S ribosomal particles, specifically 18S rRNA maturation. While NMP activity is not required for ribosome maturation, ATPase activity is. Associates transiently with small ribosomal subunit protein uS11. ATP hydrolysis breaks the interaction with uS11. May temporarily remove uS11 from the ribosome to enable a conformational change of the ribosomal RNA that is needed for the final maturation step of the small ribosomal subunit. Its NMP activity may have a role in nuclear energy homeostasis.</text>
</comment>
<protein>
    <recommendedName>
        <fullName evidence="10">Adenylate kinase isoenzyme 6 homolog</fullName>
        <shortName evidence="10">AK6</shortName>
        <ecNumber evidence="10">2.7.4.3</ecNumber>
    </recommendedName>
    <alternativeName>
        <fullName evidence="10">Dual activity adenylate kinase/ATPase</fullName>
        <shortName evidence="10">AK/ATPase</shortName>
    </alternativeName>
</protein>
<accession>A0AAN9BZV2</accession>
<comment type="caution">
    <text evidence="10">Lacks conserved residue(s) required for the propagation of feature annotation.</text>
</comment>
<evidence type="ECO:0000256" key="10">
    <source>
        <dbReference type="HAMAP-Rule" id="MF_03173"/>
    </source>
</evidence>
<evidence type="ECO:0000313" key="12">
    <source>
        <dbReference type="Proteomes" id="UP001374579"/>
    </source>
</evidence>
<dbReference type="GO" id="GO:0005737">
    <property type="term" value="C:cytoplasm"/>
    <property type="evidence" value="ECO:0007669"/>
    <property type="project" value="UniProtKB-SubCell"/>
</dbReference>
<comment type="subunit">
    <text evidence="10">Monomer and homodimer. Interacts with small ribosomal subunit protein uS11. Not a structural component of 43S pre-ribosomes, but transiently interacts with them by binding to uS11.</text>
</comment>
<keyword evidence="5 10" id="KW-0808">Transferase</keyword>
<comment type="similarity">
    <text evidence="10">Belongs to the adenylate kinase family. AK6 subfamily.</text>
</comment>
<dbReference type="GO" id="GO:0004017">
    <property type="term" value="F:AMP kinase activity"/>
    <property type="evidence" value="ECO:0007669"/>
    <property type="project" value="UniProtKB-UniRule"/>
</dbReference>
<evidence type="ECO:0000256" key="8">
    <source>
        <dbReference type="ARBA" id="ARBA00022840"/>
    </source>
</evidence>
<gene>
    <name evidence="11" type="ORF">V1264_001632</name>
</gene>
<dbReference type="Proteomes" id="UP001374579">
    <property type="component" value="Unassembled WGS sequence"/>
</dbReference>
<keyword evidence="9 10" id="KW-0539">Nucleus</keyword>
<dbReference type="Gene3D" id="3.40.50.300">
    <property type="entry name" value="P-loop containing nucleotide triphosphate hydrolases"/>
    <property type="match status" value="1"/>
</dbReference>
<sequence>MAAVRPRGPNILVTGTPGTGKTTVSEHLAQLTGLKYINVGQLATDLNLFDGYDNELQCPIIDEDRVIDEMEDDLSAGGNIVDYHGCEFFPERWFDIIFVLRTDNSILYDRLENRGYRGQKLESNLQCEIFQTILDEARESYKTEIVHELQSNTSEQLEQNIEQVQMWINQWKAQHGQ</sequence>
<evidence type="ECO:0000256" key="1">
    <source>
        <dbReference type="ARBA" id="ARBA00000582"/>
    </source>
</evidence>
<comment type="catalytic activity">
    <reaction evidence="1 10">
        <text>AMP + ATP = 2 ADP</text>
        <dbReference type="Rhea" id="RHEA:12973"/>
        <dbReference type="ChEBI" id="CHEBI:30616"/>
        <dbReference type="ChEBI" id="CHEBI:456215"/>
        <dbReference type="ChEBI" id="CHEBI:456216"/>
        <dbReference type="EC" id="2.7.4.3"/>
    </reaction>
</comment>
<dbReference type="HAMAP" id="MF_00039">
    <property type="entry name" value="Adenylate_kinase_AK6"/>
    <property type="match status" value="1"/>
</dbReference>
<keyword evidence="7 10" id="KW-0418">Kinase</keyword>
<evidence type="ECO:0000313" key="11">
    <source>
        <dbReference type="EMBL" id="KAK7115826.1"/>
    </source>
</evidence>
<comment type="catalytic activity">
    <reaction evidence="10">
        <text>ATP + H2O = ADP + phosphate + H(+)</text>
        <dbReference type="Rhea" id="RHEA:13065"/>
        <dbReference type="ChEBI" id="CHEBI:15377"/>
        <dbReference type="ChEBI" id="CHEBI:15378"/>
        <dbReference type="ChEBI" id="CHEBI:30616"/>
        <dbReference type="ChEBI" id="CHEBI:43474"/>
        <dbReference type="ChEBI" id="CHEBI:456216"/>
    </reaction>
</comment>
<dbReference type="InterPro" id="IPR027417">
    <property type="entry name" value="P-loop_NTPase"/>
</dbReference>
<keyword evidence="3 10" id="KW-0690">Ribosome biogenesis</keyword>
<feature type="region of interest" description="LID" evidence="10">
    <location>
        <begin position="113"/>
        <end position="123"/>
    </location>
</feature>
<dbReference type="AlphaFoldDB" id="A0AAN9BZV2"/>
<name>A0AAN9BZV2_9CAEN</name>
<dbReference type="EMBL" id="JBAMIC010000001">
    <property type="protein sequence ID" value="KAK7115826.1"/>
    <property type="molecule type" value="Genomic_DNA"/>
</dbReference>
<dbReference type="PANTHER" id="PTHR12595:SF0">
    <property type="entry name" value="ADENYLATE KINASE ISOENZYME 6"/>
    <property type="match status" value="1"/>
</dbReference>
<feature type="binding site" evidence="10">
    <location>
        <position position="23"/>
    </location>
    <ligand>
        <name>ATP</name>
        <dbReference type="ChEBI" id="CHEBI:30616"/>
    </ligand>
</feature>
<dbReference type="InterPro" id="IPR020618">
    <property type="entry name" value="Adenyl_kinase_AK6"/>
</dbReference>
<proteinExistence type="inferred from homology"/>
<keyword evidence="8 10" id="KW-0067">ATP-binding</keyword>
<evidence type="ECO:0000256" key="5">
    <source>
        <dbReference type="ARBA" id="ARBA00022679"/>
    </source>
</evidence>
<keyword evidence="12" id="KW-1185">Reference proteome</keyword>
<evidence type="ECO:0000256" key="9">
    <source>
        <dbReference type="ARBA" id="ARBA00023242"/>
    </source>
</evidence>